<name>A0ABW2NBQ9_9ACTN</name>
<keyword evidence="4" id="KW-1185">Reference proteome</keyword>
<evidence type="ECO:0000313" key="3">
    <source>
        <dbReference type="EMBL" id="MFC7363274.1"/>
    </source>
</evidence>
<organism evidence="3 4">
    <name type="scientific">Nocardioides astragali</name>
    <dbReference type="NCBI Taxonomy" id="1776736"/>
    <lineage>
        <taxon>Bacteria</taxon>
        <taxon>Bacillati</taxon>
        <taxon>Actinomycetota</taxon>
        <taxon>Actinomycetes</taxon>
        <taxon>Propionibacteriales</taxon>
        <taxon>Nocardioidaceae</taxon>
        <taxon>Nocardioides</taxon>
    </lineage>
</organism>
<evidence type="ECO:0000313" key="4">
    <source>
        <dbReference type="Proteomes" id="UP001596524"/>
    </source>
</evidence>
<comment type="caution">
    <text evidence="3">The sequence shown here is derived from an EMBL/GenBank/DDBJ whole genome shotgun (WGS) entry which is preliminary data.</text>
</comment>
<dbReference type="Gene3D" id="3.40.190.10">
    <property type="entry name" value="Periplasmic binding protein-like II"/>
    <property type="match status" value="2"/>
</dbReference>
<keyword evidence="1" id="KW-0732">Signal</keyword>
<dbReference type="SUPFAM" id="SSF53850">
    <property type="entry name" value="Periplasmic binding protein-like II"/>
    <property type="match status" value="1"/>
</dbReference>
<dbReference type="PANTHER" id="PTHR35936:SF17">
    <property type="entry name" value="ARGININE-BINDING EXTRACELLULAR PROTEIN ARTP"/>
    <property type="match status" value="1"/>
</dbReference>
<dbReference type="PANTHER" id="PTHR35936">
    <property type="entry name" value="MEMBRANE-BOUND LYTIC MUREIN TRANSGLYCOSYLASE F"/>
    <property type="match status" value="1"/>
</dbReference>
<dbReference type="RefSeq" id="WP_255889379.1">
    <property type="nucleotide sequence ID" value="NZ_JAFMZM010000002.1"/>
</dbReference>
<sequence>MVDGTLTTATYNFPPFVQVDGTNVGGLEGELLSRIAEMECLSLTGKPLDTGSVIPATQTGRVDIASGNWWCTQERADVMSLSNPVYMDQFGVISTDGTDTFDELQGKALGSVDGYNWNEDLKAIYGSDLRLYPNPTAMYNDLKSGRIDAAVDSSGSAAYANEQQGSPWEVAVPAPDERVVSSLEPPQVCFPMSAENEALVQAVNDNLESMREDGTIAELLEKHGLDPSASEVGDLRLIG</sequence>
<dbReference type="InterPro" id="IPR001638">
    <property type="entry name" value="Solute-binding_3/MltF_N"/>
</dbReference>
<gene>
    <name evidence="3" type="ORF">ACFQO6_23585</name>
</gene>
<feature type="domain" description="Solute-binding protein family 3/N-terminal" evidence="2">
    <location>
        <begin position="5"/>
        <end position="227"/>
    </location>
</feature>
<dbReference type="Proteomes" id="UP001596524">
    <property type="component" value="Unassembled WGS sequence"/>
</dbReference>
<reference evidence="4" key="1">
    <citation type="journal article" date="2019" name="Int. J. Syst. Evol. Microbiol.">
        <title>The Global Catalogue of Microorganisms (GCM) 10K type strain sequencing project: providing services to taxonomists for standard genome sequencing and annotation.</title>
        <authorList>
            <consortium name="The Broad Institute Genomics Platform"/>
            <consortium name="The Broad Institute Genome Sequencing Center for Infectious Disease"/>
            <person name="Wu L."/>
            <person name="Ma J."/>
        </authorList>
    </citation>
    <scope>NUCLEOTIDE SEQUENCE [LARGE SCALE GENOMIC DNA]</scope>
    <source>
        <strain evidence="4">FCH27</strain>
    </source>
</reference>
<evidence type="ECO:0000256" key="1">
    <source>
        <dbReference type="ARBA" id="ARBA00022729"/>
    </source>
</evidence>
<dbReference type="SMART" id="SM00062">
    <property type="entry name" value="PBPb"/>
    <property type="match status" value="1"/>
</dbReference>
<proteinExistence type="predicted"/>
<accession>A0ABW2NBQ9</accession>
<dbReference type="Pfam" id="PF00497">
    <property type="entry name" value="SBP_bac_3"/>
    <property type="match status" value="1"/>
</dbReference>
<dbReference type="CDD" id="cd13530">
    <property type="entry name" value="PBP2_peptides_like"/>
    <property type="match status" value="1"/>
</dbReference>
<evidence type="ECO:0000259" key="2">
    <source>
        <dbReference type="SMART" id="SM00062"/>
    </source>
</evidence>
<protein>
    <submittedName>
        <fullName evidence="3">Substrate-binding periplasmic protein</fullName>
    </submittedName>
</protein>
<dbReference type="EMBL" id="JBHTCH010000030">
    <property type="protein sequence ID" value="MFC7363274.1"/>
    <property type="molecule type" value="Genomic_DNA"/>
</dbReference>